<gene>
    <name evidence="8" type="ORF">SAMN04488094_10978</name>
</gene>
<dbReference type="STRING" id="441112.SAMN04488094_10978"/>
<dbReference type="InterPro" id="IPR030390">
    <property type="entry name" value="MeTrfase_TrmA_AS"/>
</dbReference>
<feature type="binding site" evidence="6">
    <location>
        <position position="336"/>
    </location>
    <ligand>
        <name>S-adenosyl-L-methionine</name>
        <dbReference type="ChEBI" id="CHEBI:59789"/>
    </ligand>
</feature>
<evidence type="ECO:0000256" key="1">
    <source>
        <dbReference type="ARBA" id="ARBA00022485"/>
    </source>
</evidence>
<dbReference type="PANTHER" id="PTHR11061">
    <property type="entry name" value="RNA M5U METHYLTRANSFERASE"/>
    <property type="match status" value="1"/>
</dbReference>
<keyword evidence="4 6" id="KW-0949">S-adenosyl-L-methionine</keyword>
<feature type="binding site" evidence="6">
    <location>
        <position position="268"/>
    </location>
    <ligand>
        <name>S-adenosyl-L-methionine</name>
        <dbReference type="ChEBI" id="CHEBI:59789"/>
    </ligand>
</feature>
<dbReference type="Gene3D" id="2.40.50.1070">
    <property type="match status" value="1"/>
</dbReference>
<proteinExistence type="inferred from homology"/>
<dbReference type="AlphaFoldDB" id="A0A1I1LYP0"/>
<evidence type="ECO:0000256" key="3">
    <source>
        <dbReference type="ARBA" id="ARBA00022679"/>
    </source>
</evidence>
<dbReference type="GO" id="GO:0070041">
    <property type="term" value="F:rRNA (uridine-C5-)-methyltransferase activity"/>
    <property type="evidence" value="ECO:0007669"/>
    <property type="project" value="TreeGrafter"/>
</dbReference>
<dbReference type="GO" id="GO:0070475">
    <property type="term" value="P:rRNA base methylation"/>
    <property type="evidence" value="ECO:0007669"/>
    <property type="project" value="TreeGrafter"/>
</dbReference>
<dbReference type="OrthoDB" id="9804590at2"/>
<dbReference type="PROSITE" id="PS51687">
    <property type="entry name" value="SAM_MT_RNA_M5U"/>
    <property type="match status" value="1"/>
</dbReference>
<feature type="active site" description="Nucleophile" evidence="6">
    <location>
        <position position="362"/>
    </location>
</feature>
<evidence type="ECO:0000256" key="6">
    <source>
        <dbReference type="PROSITE-ProRule" id="PRU01024"/>
    </source>
</evidence>
<dbReference type="Gene3D" id="3.40.50.150">
    <property type="entry name" value="Vaccinia Virus protein VP39"/>
    <property type="match status" value="1"/>
</dbReference>
<dbReference type="InterPro" id="IPR029063">
    <property type="entry name" value="SAM-dependent_MTases_sf"/>
</dbReference>
<accession>A0A1I1LYP0</accession>
<organism evidence="8 9">
    <name type="scientific">Tropicimonas isoalkanivorans</name>
    <dbReference type="NCBI Taxonomy" id="441112"/>
    <lineage>
        <taxon>Bacteria</taxon>
        <taxon>Pseudomonadati</taxon>
        <taxon>Pseudomonadota</taxon>
        <taxon>Alphaproteobacteria</taxon>
        <taxon>Rhodobacterales</taxon>
        <taxon>Roseobacteraceae</taxon>
        <taxon>Tropicimonas</taxon>
    </lineage>
</organism>
<reference evidence="8 9" key="1">
    <citation type="submission" date="2016-10" db="EMBL/GenBank/DDBJ databases">
        <authorList>
            <person name="de Groot N.N."/>
        </authorList>
    </citation>
    <scope>NUCLEOTIDE SEQUENCE [LARGE SCALE GENOMIC DNA]</scope>
    <source>
        <strain evidence="8 9">DSM 19548</strain>
    </source>
</reference>
<keyword evidence="5" id="KW-0411">Iron-sulfur</keyword>
<dbReference type="GO" id="GO:0051539">
    <property type="term" value="F:4 iron, 4 sulfur cluster binding"/>
    <property type="evidence" value="ECO:0007669"/>
    <property type="project" value="UniProtKB-KW"/>
</dbReference>
<keyword evidence="3 6" id="KW-0808">Transferase</keyword>
<evidence type="ECO:0000256" key="2">
    <source>
        <dbReference type="ARBA" id="ARBA00022603"/>
    </source>
</evidence>
<keyword evidence="9" id="KW-1185">Reference proteome</keyword>
<keyword evidence="1" id="KW-0004">4Fe-4S</keyword>
<keyword evidence="1" id="KW-0479">Metal-binding</keyword>
<feature type="active site" evidence="7">
    <location>
        <position position="362"/>
    </location>
</feature>
<evidence type="ECO:0000313" key="9">
    <source>
        <dbReference type="Proteomes" id="UP000198728"/>
    </source>
</evidence>
<dbReference type="InterPro" id="IPR012340">
    <property type="entry name" value="NA-bd_OB-fold"/>
</dbReference>
<evidence type="ECO:0000256" key="7">
    <source>
        <dbReference type="PROSITE-ProRule" id="PRU10015"/>
    </source>
</evidence>
<protein>
    <submittedName>
        <fullName evidence="8">23S rRNA m(5)U-1939 methyltransferase</fullName>
    </submittedName>
</protein>
<dbReference type="Gene3D" id="2.40.50.140">
    <property type="entry name" value="Nucleic acid-binding proteins"/>
    <property type="match status" value="1"/>
</dbReference>
<evidence type="ECO:0000256" key="5">
    <source>
        <dbReference type="ARBA" id="ARBA00023014"/>
    </source>
</evidence>
<dbReference type="Proteomes" id="UP000198728">
    <property type="component" value="Unassembled WGS sequence"/>
</dbReference>
<dbReference type="EMBL" id="FOLG01000009">
    <property type="protein sequence ID" value="SFC78231.1"/>
    <property type="molecule type" value="Genomic_DNA"/>
</dbReference>
<feature type="binding site" evidence="6">
    <location>
        <position position="241"/>
    </location>
    <ligand>
        <name>S-adenosyl-L-methionine</name>
        <dbReference type="ChEBI" id="CHEBI:59789"/>
    </ligand>
</feature>
<comment type="similarity">
    <text evidence="6">Belongs to the class I-like SAM-binding methyltransferase superfamily. RNA M5U methyltransferase family.</text>
</comment>
<evidence type="ECO:0000256" key="4">
    <source>
        <dbReference type="ARBA" id="ARBA00022691"/>
    </source>
</evidence>
<sequence length="409" mass="43347">MRDVTIERLGHLGDGIAPGPIYAPRCLPGEVVTGTPEGDRLTDVRILVPSPHRVAPPCRHYAGCGGCAVQHAGDAFVAGWKEGIVRTALAAQGLETEFRPMHVSPPRTRRRAVFAGRRTKKGVLVGFHARASHTVIDVPGCQLVLPALLDVRPALEAITRAGASRKGELSLTVTAAPEGPDVAVSGGKPLDLVLRAQLGEIAGTYRLSRLTWDGELLAMEAAPTVKFDGIAVSPPPGAFLQATEDGEQALRAAVTEAVKDAEQIVDLFAGCGTFALPLARRASVHAVEGSRALTDALTAGWRQAGGLRPVTAETRDLFRQPLGDEELGRFDAIVIDPPRAGAEAQVEQIAASDISCVAAVSCNPATFARDAARLVRGGFRLDWVQVVDQFRWSPHVELAARLSRNHMGA</sequence>
<dbReference type="SUPFAM" id="SSF53335">
    <property type="entry name" value="S-adenosyl-L-methionine-dependent methyltransferases"/>
    <property type="match status" value="1"/>
</dbReference>
<keyword evidence="1" id="KW-0408">Iron</keyword>
<dbReference type="InterPro" id="IPR010280">
    <property type="entry name" value="U5_MeTrfase_fam"/>
</dbReference>
<dbReference type="PANTHER" id="PTHR11061:SF49">
    <property type="entry name" value="23S RRNA (URACIL(1939)-C(5))-METHYLTRANSFERASE RLMD"/>
    <property type="match status" value="1"/>
</dbReference>
<evidence type="ECO:0000313" key="8">
    <source>
        <dbReference type="EMBL" id="SFC78231.1"/>
    </source>
</evidence>
<name>A0A1I1LYP0_9RHOB</name>
<dbReference type="Pfam" id="PF05958">
    <property type="entry name" value="tRNA_U5-meth_tr"/>
    <property type="match status" value="1"/>
</dbReference>
<dbReference type="PROSITE" id="PS01230">
    <property type="entry name" value="TRMA_1"/>
    <property type="match status" value="1"/>
</dbReference>
<keyword evidence="2 6" id="KW-0489">Methyltransferase</keyword>
<feature type="binding site" evidence="6">
    <location>
        <position position="288"/>
    </location>
    <ligand>
        <name>S-adenosyl-L-methionine</name>
        <dbReference type="ChEBI" id="CHEBI:59789"/>
    </ligand>
</feature>
<dbReference type="CDD" id="cd02440">
    <property type="entry name" value="AdoMet_MTases"/>
    <property type="match status" value="1"/>
</dbReference>
<dbReference type="RefSeq" id="WP_093361460.1">
    <property type="nucleotide sequence ID" value="NZ_FOLG01000009.1"/>
</dbReference>